<dbReference type="PANTHER" id="PTHR48493:SF1">
    <property type="entry name" value="UBIQUITIN-LIKE DOMAIN-CONTAINING CTD PHOSPHATASE 1"/>
    <property type="match status" value="1"/>
</dbReference>
<dbReference type="InterPro" id="IPR002701">
    <property type="entry name" value="CM_II_prokaryot"/>
</dbReference>
<evidence type="ECO:0000256" key="3">
    <source>
        <dbReference type="ARBA" id="ARBA00011738"/>
    </source>
</evidence>
<dbReference type="InterPro" id="IPR029071">
    <property type="entry name" value="Ubiquitin-like_domsf"/>
</dbReference>
<evidence type="ECO:0000313" key="16">
    <source>
        <dbReference type="Proteomes" id="UP000658997"/>
    </source>
</evidence>
<comment type="catalytic activity">
    <reaction evidence="12">
        <text>chorismate = prephenate</text>
        <dbReference type="Rhea" id="RHEA:13897"/>
        <dbReference type="ChEBI" id="CHEBI:29748"/>
        <dbReference type="ChEBI" id="CHEBI:29934"/>
        <dbReference type="EC" id="5.4.99.5"/>
    </reaction>
    <physiologicalReaction direction="left-to-right" evidence="12">
        <dbReference type="Rhea" id="RHEA:13898"/>
    </physiologicalReaction>
</comment>
<evidence type="ECO:0000256" key="5">
    <source>
        <dbReference type="ARBA" id="ARBA00020296"/>
    </source>
</evidence>
<dbReference type="Proteomes" id="UP000658997">
    <property type="component" value="Unassembled WGS sequence"/>
</dbReference>
<evidence type="ECO:0000256" key="12">
    <source>
        <dbReference type="ARBA" id="ARBA00023979"/>
    </source>
</evidence>
<evidence type="ECO:0000256" key="13">
    <source>
        <dbReference type="SAM" id="MobiDB-lite"/>
    </source>
</evidence>
<evidence type="ECO:0000256" key="8">
    <source>
        <dbReference type="ARBA" id="ARBA00022605"/>
    </source>
</evidence>
<dbReference type="InterPro" id="IPR023214">
    <property type="entry name" value="HAD_sf"/>
</dbReference>
<dbReference type="AlphaFoldDB" id="A0A8H8TS41"/>
<dbReference type="GO" id="GO:0004722">
    <property type="term" value="F:protein serine/threonine phosphatase activity"/>
    <property type="evidence" value="ECO:0007669"/>
    <property type="project" value="TreeGrafter"/>
</dbReference>
<comment type="subcellular location">
    <subcellularLocation>
        <location evidence="1">Cytoplasm</location>
    </subcellularLocation>
</comment>
<dbReference type="InterPro" id="IPR036263">
    <property type="entry name" value="Chorismate_II_sf"/>
</dbReference>
<dbReference type="GO" id="GO:0005737">
    <property type="term" value="C:cytoplasm"/>
    <property type="evidence" value="ECO:0007669"/>
    <property type="project" value="UniProtKB-SubCell"/>
</dbReference>
<organism evidence="15 16">
    <name type="scientific">Ustilago bromivora</name>
    <dbReference type="NCBI Taxonomy" id="307758"/>
    <lineage>
        <taxon>Eukaryota</taxon>
        <taxon>Fungi</taxon>
        <taxon>Dikarya</taxon>
        <taxon>Basidiomycota</taxon>
        <taxon>Ustilaginomycotina</taxon>
        <taxon>Ustilaginomycetes</taxon>
        <taxon>Ustilaginales</taxon>
        <taxon>Ustilaginaceae</taxon>
        <taxon>Ustilago</taxon>
    </lineage>
</organism>
<keyword evidence="6" id="KW-0963">Cytoplasm</keyword>
<dbReference type="PROSITE" id="PS51169">
    <property type="entry name" value="CHORISMATE_MUT_3"/>
    <property type="match status" value="1"/>
</dbReference>
<comment type="pathway">
    <text evidence="2">Metabolic intermediate biosynthesis; prephenate biosynthesis; prephenate from chorismate: step 1/1.</text>
</comment>
<dbReference type="GO" id="GO:0090364">
    <property type="term" value="P:regulation of proteasome assembly"/>
    <property type="evidence" value="ECO:0007669"/>
    <property type="project" value="InterPro"/>
</dbReference>
<dbReference type="FunFam" id="1.10.590.10:FF:000002">
    <property type="entry name" value="Chorismate mutase"/>
    <property type="match status" value="1"/>
</dbReference>
<dbReference type="SUPFAM" id="SSF48600">
    <property type="entry name" value="Chorismate mutase II"/>
    <property type="match status" value="1"/>
</dbReference>
<keyword evidence="7" id="KW-0827">Tyrosine biosynthesis</keyword>
<dbReference type="Pfam" id="PF03031">
    <property type="entry name" value="NIF"/>
    <property type="match status" value="1"/>
</dbReference>
<evidence type="ECO:0000259" key="14">
    <source>
        <dbReference type="PROSITE" id="PS50969"/>
    </source>
</evidence>
<dbReference type="Gene3D" id="3.40.50.1000">
    <property type="entry name" value="HAD superfamily/HAD-like"/>
    <property type="match status" value="1"/>
</dbReference>
<dbReference type="InterPro" id="IPR008238">
    <property type="entry name" value="Chorismate_mutase_AroQ_euk"/>
</dbReference>
<evidence type="ECO:0000256" key="7">
    <source>
        <dbReference type="ARBA" id="ARBA00022498"/>
    </source>
</evidence>
<dbReference type="EC" id="5.4.99.5" evidence="4"/>
<evidence type="ECO:0000256" key="11">
    <source>
        <dbReference type="ARBA" id="ARBA00023235"/>
    </source>
</evidence>
<evidence type="ECO:0000313" key="15">
    <source>
        <dbReference type="EMBL" id="SYW80363.1"/>
    </source>
</evidence>
<name>A0A8H8TS41_9BASI</name>
<dbReference type="GO" id="GO:0004106">
    <property type="term" value="F:chorismate mutase activity"/>
    <property type="evidence" value="ECO:0007669"/>
    <property type="project" value="UniProtKB-EC"/>
</dbReference>
<accession>A0A8H8TS41</accession>
<keyword evidence="10" id="KW-0584">Phenylalanine biosynthesis</keyword>
<keyword evidence="8" id="KW-0028">Amino-acid biosynthesis</keyword>
<dbReference type="PROSITE" id="PS50969">
    <property type="entry name" value="FCP1"/>
    <property type="match status" value="1"/>
</dbReference>
<feature type="region of interest" description="Disordered" evidence="13">
    <location>
        <begin position="1"/>
        <end position="46"/>
    </location>
</feature>
<dbReference type="SMART" id="SM00577">
    <property type="entry name" value="CPDc"/>
    <property type="match status" value="1"/>
</dbReference>
<evidence type="ECO:0000256" key="6">
    <source>
        <dbReference type="ARBA" id="ARBA00022490"/>
    </source>
</evidence>
<proteinExistence type="predicted"/>
<sequence length="723" mass="81571">MTDSHLDAGTVPSAETTVASSAASEAGPSRLTPQSDKQDDGTDTVENAPVIGFSIKYQGSMLSARLAEDETVGDLKAILFSMTDVPPESQKLLGMVKGKQPSDVTLLGTIPYAPAALRARPTAAKAETTTKDTAAEADQACKPTVQFTLLGTPEAGRFKDQAAPTSLSSDQVDANEDLDYLDLPKAEEPKLKPHQDSKYRAKLEKTIQRFSDFPIINPPRPGKKLLVLDLDYCIADTKRLLDPNSPASLAARPGLHEMLKAVYPYYDICVWSQTSWRWLEVKLIELNMLGNPDYSISFVIDRTPMFKIQSKAGTHEVKALEFIWRRWPDVYGPHNTIHIDDLSRNFAMNPRNGLKIKPYKDSPNFDTEFIGLRRYLLQLAHPSVTDFTKYEHMHNAWKHFQGPTQGCFSDAVIVVPPLFKQLIPHHSKTFNVLTIDLNQVAGLYVRQEILSLENIRAVLIRLEETIIYQLIERAQFARNAKCYLPDEFPELKEREGWNSSWLAWFLKETESTHAKVRRFEAPDEYPFTDPKLLPKPILAPVTYPELLWKHSVNVNDQILKFYVDQIIPDITKTLGENADDGHYGSSAIRDMEVLSALSRRIHFGMFVSESKFRAEPAAFIPHILNPNREALAGLITKPAVEAALLVRLAEKAKVYGQDMDRPGANAEEREKERKIEVDTVVRIYKTFVIPLTKEVEVDYLLTRLDGVPQEKIDEMIKSDKFVN</sequence>
<keyword evidence="16" id="KW-1185">Reference proteome</keyword>
<evidence type="ECO:0000256" key="2">
    <source>
        <dbReference type="ARBA" id="ARBA00004817"/>
    </source>
</evidence>
<dbReference type="GO" id="GO:0005634">
    <property type="term" value="C:nucleus"/>
    <property type="evidence" value="ECO:0007669"/>
    <property type="project" value="TreeGrafter"/>
</dbReference>
<protein>
    <recommendedName>
        <fullName evidence="5">Chorismate mutase</fullName>
        <ecNumber evidence="4">5.4.99.5</ecNumber>
    </recommendedName>
</protein>
<keyword evidence="11" id="KW-0413">Isomerase</keyword>
<dbReference type="Gene3D" id="1.10.590.10">
    <property type="entry name" value="Chorismate mutase, AroQ class superfamily, eukaryotic"/>
    <property type="match status" value="1"/>
</dbReference>
<dbReference type="InterPro" id="IPR051658">
    <property type="entry name" value="UBLCP1"/>
</dbReference>
<dbReference type="InterPro" id="IPR004274">
    <property type="entry name" value="FCP1_dom"/>
</dbReference>
<dbReference type="Gene3D" id="3.10.20.90">
    <property type="entry name" value="Phosphatidylinositol 3-kinase Catalytic Subunit, Chain A, domain 1"/>
    <property type="match status" value="1"/>
</dbReference>
<dbReference type="SUPFAM" id="SSF56784">
    <property type="entry name" value="HAD-like"/>
    <property type="match status" value="1"/>
</dbReference>
<dbReference type="EMBL" id="ULHB01000071">
    <property type="protein sequence ID" value="SYW80363.1"/>
    <property type="molecule type" value="Genomic_DNA"/>
</dbReference>
<keyword evidence="9" id="KW-0057">Aromatic amino acid biosynthesis</keyword>
<comment type="subunit">
    <text evidence="3">Homodimer.</text>
</comment>
<evidence type="ECO:0000256" key="10">
    <source>
        <dbReference type="ARBA" id="ARBA00023222"/>
    </source>
</evidence>
<dbReference type="InterPro" id="IPR036412">
    <property type="entry name" value="HAD-like_sf"/>
</dbReference>
<evidence type="ECO:0000256" key="9">
    <source>
        <dbReference type="ARBA" id="ARBA00023141"/>
    </source>
</evidence>
<dbReference type="GO" id="GO:0046417">
    <property type="term" value="P:chorismate metabolic process"/>
    <property type="evidence" value="ECO:0007669"/>
    <property type="project" value="InterPro"/>
</dbReference>
<evidence type="ECO:0000256" key="1">
    <source>
        <dbReference type="ARBA" id="ARBA00004496"/>
    </source>
</evidence>
<feature type="domain" description="FCP1 homology" evidence="14">
    <location>
        <begin position="219"/>
        <end position="379"/>
    </location>
</feature>
<dbReference type="GO" id="GO:0009094">
    <property type="term" value="P:L-phenylalanine biosynthetic process"/>
    <property type="evidence" value="ECO:0007669"/>
    <property type="project" value="UniProtKB-KW"/>
</dbReference>
<comment type="caution">
    <text evidence="15">The sequence shown here is derived from an EMBL/GenBank/DDBJ whole genome shotgun (WGS) entry which is preliminary data.</text>
</comment>
<dbReference type="Pfam" id="PF01817">
    <property type="entry name" value="CM_2"/>
    <property type="match status" value="1"/>
</dbReference>
<dbReference type="PANTHER" id="PTHR48493">
    <property type="entry name" value="UBIQUITIN-LIKE DOMAIN-CONTAINING CTD PHOSPHATASE 1"/>
    <property type="match status" value="1"/>
</dbReference>
<reference evidence="15" key="1">
    <citation type="submission" date="2018-08" db="EMBL/GenBank/DDBJ databases">
        <authorList>
            <person name="Guldener U."/>
        </authorList>
    </citation>
    <scope>NUCLEOTIDE SEQUENCE</scope>
    <source>
        <strain evidence="15">UB2</strain>
    </source>
</reference>
<dbReference type="SUPFAM" id="SSF54236">
    <property type="entry name" value="Ubiquitin-like"/>
    <property type="match status" value="1"/>
</dbReference>
<dbReference type="InterPro" id="IPR037039">
    <property type="entry name" value="CM_AroQ_sf_eucaryotic"/>
</dbReference>
<dbReference type="UniPathway" id="UPA00120">
    <property type="reaction ID" value="UER00203"/>
</dbReference>
<dbReference type="NCBIfam" id="TIGR01802">
    <property type="entry name" value="CM_pl-yst"/>
    <property type="match status" value="1"/>
</dbReference>
<dbReference type="GO" id="GO:0006571">
    <property type="term" value="P:tyrosine biosynthetic process"/>
    <property type="evidence" value="ECO:0007669"/>
    <property type="project" value="UniProtKB-KW"/>
</dbReference>
<feature type="compositionally biased region" description="Low complexity" evidence="13">
    <location>
        <begin position="13"/>
        <end position="26"/>
    </location>
</feature>
<gene>
    <name evidence="15" type="ORF">UBRO2_03631</name>
</gene>
<evidence type="ECO:0000256" key="4">
    <source>
        <dbReference type="ARBA" id="ARBA00012404"/>
    </source>
</evidence>